<dbReference type="PROSITE" id="PS00086">
    <property type="entry name" value="CYTOCHROME_P450"/>
    <property type="match status" value="1"/>
</dbReference>
<feature type="binding site" description="axial binding residue" evidence="4">
    <location>
        <position position="455"/>
    </location>
    <ligand>
        <name>heme</name>
        <dbReference type="ChEBI" id="CHEBI:30413"/>
    </ligand>
    <ligandPart>
        <name>Fe</name>
        <dbReference type="ChEBI" id="CHEBI:18248"/>
    </ligandPart>
</feature>
<dbReference type="PRINTS" id="PR00463">
    <property type="entry name" value="EP450I"/>
</dbReference>
<reference evidence="6" key="1">
    <citation type="journal article" date="2020" name="Stud. Mycol.">
        <title>101 Dothideomycetes genomes: a test case for predicting lifestyles and emergence of pathogens.</title>
        <authorList>
            <person name="Haridas S."/>
            <person name="Albert R."/>
            <person name="Binder M."/>
            <person name="Bloem J."/>
            <person name="Labutti K."/>
            <person name="Salamov A."/>
            <person name="Andreopoulos B."/>
            <person name="Baker S."/>
            <person name="Barry K."/>
            <person name="Bills G."/>
            <person name="Bluhm B."/>
            <person name="Cannon C."/>
            <person name="Castanera R."/>
            <person name="Culley D."/>
            <person name="Daum C."/>
            <person name="Ezra D."/>
            <person name="Gonzalez J."/>
            <person name="Henrissat B."/>
            <person name="Kuo A."/>
            <person name="Liang C."/>
            <person name="Lipzen A."/>
            <person name="Lutzoni F."/>
            <person name="Magnuson J."/>
            <person name="Mondo S."/>
            <person name="Nolan M."/>
            <person name="Ohm R."/>
            <person name="Pangilinan J."/>
            <person name="Park H.-J."/>
            <person name="Ramirez L."/>
            <person name="Alfaro M."/>
            <person name="Sun H."/>
            <person name="Tritt A."/>
            <person name="Yoshinaga Y."/>
            <person name="Zwiers L.-H."/>
            <person name="Turgeon B."/>
            <person name="Goodwin S."/>
            <person name="Spatafora J."/>
            <person name="Crous P."/>
            <person name="Grigoriev I."/>
        </authorList>
    </citation>
    <scope>NUCLEOTIDE SEQUENCE</scope>
    <source>
        <strain evidence="6">ATCC 74209</strain>
    </source>
</reference>
<sequence length="512" mass="58597">MAFLSFSIVQFALLGVIIVVASWRYIAAFVNKSISIILNAYLHRRHAWPNVEDGSKFPSARYEWPNGQGNKAKFIEGHKNSEIWEAEYGPLYRIWSGTTPEVVVTKPEHVRAIFKDSDRHLKGDSMDSGYVMGQLLGQCVGLKSQDHWKRVRAIMDVPFHKSMAANYIPIVKRRTTAWFQELWETRNLSRGLLDPAEDMKLLPFLIVAEVIYGELAPDVEAELRSLAPLREGLMVHVVNGGLARFAWAKHFPTAANRELNEYKKRWVAFNELAYQRAVEKGGSAPICDIFAAREAGQITTEEFLHTVDEMLMANLDVTVGAVSWNIVFMAAYPEYQDRIRAEIKNARAKYDEMGVEFDSYLLDESTLLAACVNESSRLRPVAPFSVPQAIPTARVVGGYNFPAGTDFVIDSYALNIRNPYWGENRHMYYPERFMEKGMTEARYSYWRFGFGPRKCLGRYVADVLLKHILVNLLDLYEVKMTKSAAMEEWQRNPEVWINHPVMELACNRRVSD</sequence>
<dbReference type="PANTHER" id="PTHR24291">
    <property type="entry name" value="CYTOCHROME P450 FAMILY 4"/>
    <property type="match status" value="1"/>
</dbReference>
<keyword evidence="4 5" id="KW-0349">Heme</keyword>
<dbReference type="GO" id="GO:0020037">
    <property type="term" value="F:heme binding"/>
    <property type="evidence" value="ECO:0007669"/>
    <property type="project" value="InterPro"/>
</dbReference>
<keyword evidence="2 4" id="KW-0479">Metal-binding</keyword>
<dbReference type="AlphaFoldDB" id="A0A9P4JFS4"/>
<keyword evidence="7" id="KW-1185">Reference proteome</keyword>
<evidence type="ECO:0000256" key="5">
    <source>
        <dbReference type="RuleBase" id="RU000461"/>
    </source>
</evidence>
<name>A0A9P4JFS4_9PLEO</name>
<dbReference type="Proteomes" id="UP000799536">
    <property type="component" value="Unassembled WGS sequence"/>
</dbReference>
<keyword evidence="3 4" id="KW-0408">Iron</keyword>
<dbReference type="InterPro" id="IPR036396">
    <property type="entry name" value="Cyt_P450_sf"/>
</dbReference>
<dbReference type="InterPro" id="IPR050196">
    <property type="entry name" value="Cytochrome_P450_Monoox"/>
</dbReference>
<keyword evidence="5" id="KW-0560">Oxidoreductase</keyword>
<dbReference type="OrthoDB" id="2789670at2759"/>
<organism evidence="6 7">
    <name type="scientific">Delitschia confertaspora ATCC 74209</name>
    <dbReference type="NCBI Taxonomy" id="1513339"/>
    <lineage>
        <taxon>Eukaryota</taxon>
        <taxon>Fungi</taxon>
        <taxon>Dikarya</taxon>
        <taxon>Ascomycota</taxon>
        <taxon>Pezizomycotina</taxon>
        <taxon>Dothideomycetes</taxon>
        <taxon>Pleosporomycetidae</taxon>
        <taxon>Pleosporales</taxon>
        <taxon>Delitschiaceae</taxon>
        <taxon>Delitschia</taxon>
    </lineage>
</organism>
<evidence type="ECO:0000256" key="3">
    <source>
        <dbReference type="ARBA" id="ARBA00023004"/>
    </source>
</evidence>
<keyword evidence="5 6" id="KW-0503">Monooxygenase</keyword>
<dbReference type="InterPro" id="IPR017972">
    <property type="entry name" value="Cyt_P450_CS"/>
</dbReference>
<proteinExistence type="inferred from homology"/>
<dbReference type="GO" id="GO:0004497">
    <property type="term" value="F:monooxygenase activity"/>
    <property type="evidence" value="ECO:0007669"/>
    <property type="project" value="UniProtKB-KW"/>
</dbReference>
<evidence type="ECO:0000256" key="4">
    <source>
        <dbReference type="PIRSR" id="PIRSR602401-1"/>
    </source>
</evidence>
<dbReference type="EMBL" id="ML994132">
    <property type="protein sequence ID" value="KAF2198586.1"/>
    <property type="molecule type" value="Genomic_DNA"/>
</dbReference>
<evidence type="ECO:0000313" key="6">
    <source>
        <dbReference type="EMBL" id="KAF2198586.1"/>
    </source>
</evidence>
<dbReference type="InterPro" id="IPR001128">
    <property type="entry name" value="Cyt_P450"/>
</dbReference>
<protein>
    <submittedName>
        <fullName evidence="6">Cytochrome P450 monooxygenase</fullName>
    </submittedName>
</protein>
<dbReference type="Gene3D" id="1.10.630.10">
    <property type="entry name" value="Cytochrome P450"/>
    <property type="match status" value="1"/>
</dbReference>
<comment type="cofactor">
    <cofactor evidence="4">
        <name>heme</name>
        <dbReference type="ChEBI" id="CHEBI:30413"/>
    </cofactor>
</comment>
<dbReference type="PRINTS" id="PR00385">
    <property type="entry name" value="P450"/>
</dbReference>
<evidence type="ECO:0000256" key="2">
    <source>
        <dbReference type="ARBA" id="ARBA00022723"/>
    </source>
</evidence>
<evidence type="ECO:0000313" key="7">
    <source>
        <dbReference type="Proteomes" id="UP000799536"/>
    </source>
</evidence>
<dbReference type="CDD" id="cd20615">
    <property type="entry name" value="CYP_GliC-like"/>
    <property type="match status" value="1"/>
</dbReference>
<dbReference type="SUPFAM" id="SSF48264">
    <property type="entry name" value="Cytochrome P450"/>
    <property type="match status" value="1"/>
</dbReference>
<dbReference type="GO" id="GO:0005506">
    <property type="term" value="F:iron ion binding"/>
    <property type="evidence" value="ECO:0007669"/>
    <property type="project" value="InterPro"/>
</dbReference>
<comment type="similarity">
    <text evidence="1 5">Belongs to the cytochrome P450 family.</text>
</comment>
<comment type="caution">
    <text evidence="6">The sequence shown here is derived from an EMBL/GenBank/DDBJ whole genome shotgun (WGS) entry which is preliminary data.</text>
</comment>
<evidence type="ECO:0000256" key="1">
    <source>
        <dbReference type="ARBA" id="ARBA00010617"/>
    </source>
</evidence>
<dbReference type="Pfam" id="PF00067">
    <property type="entry name" value="p450"/>
    <property type="match status" value="1"/>
</dbReference>
<dbReference type="GO" id="GO:0016705">
    <property type="term" value="F:oxidoreductase activity, acting on paired donors, with incorporation or reduction of molecular oxygen"/>
    <property type="evidence" value="ECO:0007669"/>
    <property type="project" value="InterPro"/>
</dbReference>
<dbReference type="PANTHER" id="PTHR24291:SF167">
    <property type="entry name" value="CYTOCHROME P450 MONOOXYGENASE GLIC"/>
    <property type="match status" value="1"/>
</dbReference>
<gene>
    <name evidence="6" type="ORF">GQ43DRAFT_422095</name>
</gene>
<dbReference type="InterPro" id="IPR002401">
    <property type="entry name" value="Cyt_P450_E_grp-I"/>
</dbReference>
<accession>A0A9P4JFS4</accession>